<dbReference type="PROSITE" id="PS50837">
    <property type="entry name" value="NACHT"/>
    <property type="match status" value="1"/>
</dbReference>
<dbReference type="InterPro" id="IPR051261">
    <property type="entry name" value="NLR"/>
</dbReference>
<dbReference type="Pfam" id="PF17776">
    <property type="entry name" value="NLRC4_HD2"/>
    <property type="match status" value="1"/>
</dbReference>
<proteinExistence type="predicted"/>
<dbReference type="GeneID" id="105892209"/>
<dbReference type="Pfam" id="PF05729">
    <property type="entry name" value="NACHT"/>
    <property type="match status" value="1"/>
</dbReference>
<dbReference type="GO" id="GO:0005524">
    <property type="term" value="F:ATP binding"/>
    <property type="evidence" value="ECO:0007669"/>
    <property type="project" value="UniProtKB-KW"/>
</dbReference>
<evidence type="ECO:0000256" key="6">
    <source>
        <dbReference type="ARBA" id="ARBA00022840"/>
    </source>
</evidence>
<dbReference type="AlphaFoldDB" id="A0A8M1KKW8"/>
<dbReference type="OrthoDB" id="120976at2759"/>
<sequence length="1088" mass="120996">MSFPPGEGHLETTPPLAECTGSDSKVGPGQRPGSPVPSCVSMKSDRSMDTPLRFKDHAPTSGPDQRPGSPVPSCVSMKSDRSMDTPLRFKDHASTSGPDQRPGSPVPSCVSMKSDRSMDTPLRFKDHASTSGPDQRPGSPVPSCVSMKSDRSMDTPLRFKDHASTSCLSMKSDFSMEKPPNMSERRSLDEQSCLSIKSDFSMEKPPNLRERRSLDEQSFHSGVDSHTPDHDRTMTSPGTSHHDSEEDVLVKARSYEETFQMKLKSVQRTKLQHVLEDPSNPVLLSEIYTELYITEGDAGEINDEHEIREIEAASRGNLVADDTPIKCSEIFKPLPGRQCQSIRTVLTKGIAGIGKTVCVQKFVLDWAEETANQDIRYVFPLSFRELNLLKTERLSLAELLRHFVGDFKEQVLDQSRQLLIFDGLDECRLPLDFEKNEKLCKPAMAASVDVLLTNLIQGNLFPSALIWITSRPAAAGRIPPGCVDRVTAVRGFGDPQKDEYFRKRIGNPDLAEKVITHVLSLRSLHIMCHIPVFCWISATVLQRLLEEADDCAVPKNLTQMYTHFLIIQTDVVKAKKYTEATDTSHKMIFKLGKLAFQQLEKGNLIFYEEDLRECGIDVTEASVYSGVCTQIFREESGLYQGRVFCFVHLSIQEFLAALYVLVNFHSEGSEPPQSSSLAGLLTAPTLSDLQQTAVDKALQQPNGNLDLFLRFLLGLCSSPPQSDQTLLQSFLPHVRITSTSATGVVDYIKTRIMINPSPEQSINLFHCLNELDDHSLVEQIQAYVSSRRLSKVTLTPELRSALVFVLLMSKSSLDVFDLGKYCARPSDKSLFQMRPVLRECRRAELASCNLTEMSCETLATVICSQTSHLRELDLSDNDLQDLGVASLCQGLEKPSCKLEKLCLSKCGIRARGCESLMMALIQNPTHLTELDLSHNEPGPEGMTLLSEVLRDPQCRVDKLKLINCNLKDRSCKPLAMALGSKTSSLRLLDLSNNFIADSGVIQLSHGLRNINCKLTSLRLSKCGVRGEGCHALASALGSNPYHLRELFISYNKIGFLGAQQLEAVKWNSQSKLEKLMLVLHSIYVENTY</sequence>
<dbReference type="Pfam" id="PF17779">
    <property type="entry name" value="WHD_NOD2"/>
    <property type="match status" value="1"/>
</dbReference>
<evidence type="ECO:0000313" key="10">
    <source>
        <dbReference type="RefSeq" id="XP_042564700.1"/>
    </source>
</evidence>
<feature type="compositionally biased region" description="Basic and acidic residues" evidence="7">
    <location>
        <begin position="113"/>
        <end position="128"/>
    </location>
</feature>
<dbReference type="Proteomes" id="UP000515152">
    <property type="component" value="Chromosome 9"/>
</dbReference>
<keyword evidence="4" id="KW-0677">Repeat</keyword>
<keyword evidence="5" id="KW-0547">Nucleotide-binding</keyword>
<evidence type="ECO:0000256" key="3">
    <source>
        <dbReference type="ARBA" id="ARBA00022614"/>
    </source>
</evidence>
<feature type="compositionally biased region" description="Basic and acidic residues" evidence="7">
    <location>
        <begin position="148"/>
        <end position="158"/>
    </location>
</feature>
<evidence type="ECO:0000256" key="7">
    <source>
        <dbReference type="SAM" id="MobiDB-lite"/>
    </source>
</evidence>
<dbReference type="SMART" id="SM01288">
    <property type="entry name" value="FISNA"/>
    <property type="match status" value="1"/>
</dbReference>
<dbReference type="RefSeq" id="XP_042564701.1">
    <property type="nucleotide sequence ID" value="XM_042708767.1"/>
</dbReference>
<evidence type="ECO:0000313" key="9">
    <source>
        <dbReference type="Proteomes" id="UP000515152"/>
    </source>
</evidence>
<gene>
    <name evidence="10 11" type="primary">LOC105892209</name>
</gene>
<reference evidence="10 11" key="1">
    <citation type="submission" date="2025-04" db="UniProtKB">
        <authorList>
            <consortium name="RefSeq"/>
        </authorList>
    </citation>
    <scope>IDENTIFICATION</scope>
</reference>
<dbReference type="PROSITE" id="PS51450">
    <property type="entry name" value="LRR"/>
    <property type="match status" value="1"/>
</dbReference>
<keyword evidence="6" id="KW-0067">ATP-binding</keyword>
<evidence type="ECO:0000259" key="8">
    <source>
        <dbReference type="PROSITE" id="PS50837"/>
    </source>
</evidence>
<evidence type="ECO:0000256" key="1">
    <source>
        <dbReference type="ARBA" id="ARBA00004496"/>
    </source>
</evidence>
<evidence type="ECO:0000256" key="5">
    <source>
        <dbReference type="ARBA" id="ARBA00022741"/>
    </source>
</evidence>
<feature type="compositionally biased region" description="Basic and acidic residues" evidence="7">
    <location>
        <begin position="78"/>
        <end position="93"/>
    </location>
</feature>
<feature type="region of interest" description="Disordered" evidence="7">
    <location>
        <begin position="1"/>
        <end position="158"/>
    </location>
</feature>
<dbReference type="SMART" id="SM00368">
    <property type="entry name" value="LRR_RI"/>
    <property type="match status" value="7"/>
</dbReference>
<dbReference type="InterPro" id="IPR007111">
    <property type="entry name" value="NACHT_NTPase"/>
</dbReference>
<feature type="compositionally biased region" description="Basic and acidic residues" evidence="7">
    <location>
        <begin position="200"/>
        <end position="218"/>
    </location>
</feature>
<dbReference type="InterPro" id="IPR029495">
    <property type="entry name" value="NACHT-assoc"/>
</dbReference>
<evidence type="ECO:0000256" key="2">
    <source>
        <dbReference type="ARBA" id="ARBA00022490"/>
    </source>
</evidence>
<feature type="region of interest" description="Disordered" evidence="7">
    <location>
        <begin position="170"/>
        <end position="246"/>
    </location>
</feature>
<name>A0A8M1KKW8_CLUHA</name>
<dbReference type="GO" id="GO:0005737">
    <property type="term" value="C:cytoplasm"/>
    <property type="evidence" value="ECO:0007669"/>
    <property type="project" value="UniProtKB-SubCell"/>
</dbReference>
<evidence type="ECO:0000256" key="4">
    <source>
        <dbReference type="ARBA" id="ARBA00022737"/>
    </source>
</evidence>
<organism evidence="9 11">
    <name type="scientific">Clupea harengus</name>
    <name type="common">Atlantic herring</name>
    <dbReference type="NCBI Taxonomy" id="7950"/>
    <lineage>
        <taxon>Eukaryota</taxon>
        <taxon>Metazoa</taxon>
        <taxon>Chordata</taxon>
        <taxon>Craniata</taxon>
        <taxon>Vertebrata</taxon>
        <taxon>Euteleostomi</taxon>
        <taxon>Actinopterygii</taxon>
        <taxon>Neopterygii</taxon>
        <taxon>Teleostei</taxon>
        <taxon>Clupei</taxon>
        <taxon>Clupeiformes</taxon>
        <taxon>Clupeoidei</taxon>
        <taxon>Clupeidae</taxon>
        <taxon>Clupea</taxon>
    </lineage>
</organism>
<comment type="subcellular location">
    <subcellularLocation>
        <location evidence="1">Cytoplasm</location>
    </subcellularLocation>
</comment>
<protein>
    <submittedName>
        <fullName evidence="10 11">NLR family CARD domain-containing protein 3-like isoform X1</fullName>
    </submittedName>
</protein>
<dbReference type="FunFam" id="3.40.50.300:FF:001524">
    <property type="entry name" value="Si:dkey-126g1.7"/>
    <property type="match status" value="1"/>
</dbReference>
<keyword evidence="9" id="KW-1185">Reference proteome</keyword>
<dbReference type="InterPro" id="IPR001611">
    <property type="entry name" value="Leu-rich_rpt"/>
</dbReference>
<feature type="domain" description="NACHT" evidence="8">
    <location>
        <begin position="343"/>
        <end position="474"/>
    </location>
</feature>
<dbReference type="KEGG" id="char:105892209"/>
<dbReference type="InterPro" id="IPR041075">
    <property type="entry name" value="NOD1/2_WH"/>
</dbReference>
<dbReference type="Pfam" id="PF13516">
    <property type="entry name" value="LRR_6"/>
    <property type="match status" value="3"/>
</dbReference>
<evidence type="ECO:0000313" key="11">
    <source>
        <dbReference type="RefSeq" id="XP_042564701.1"/>
    </source>
</evidence>
<accession>A0A8M1KKW8</accession>
<dbReference type="RefSeq" id="XP_042564700.1">
    <property type="nucleotide sequence ID" value="XM_042708766.1"/>
</dbReference>
<dbReference type="PANTHER" id="PTHR24106">
    <property type="entry name" value="NACHT, LRR AND CARD DOMAINS-CONTAINING"/>
    <property type="match status" value="1"/>
</dbReference>
<dbReference type="Pfam" id="PF14484">
    <property type="entry name" value="FISNA"/>
    <property type="match status" value="1"/>
</dbReference>
<keyword evidence="2" id="KW-0963">Cytoplasm</keyword>
<keyword evidence="3" id="KW-0433">Leucine-rich repeat</keyword>
<dbReference type="InterPro" id="IPR041267">
    <property type="entry name" value="NLRP_HD2"/>
</dbReference>
<feature type="compositionally biased region" description="Basic and acidic residues" evidence="7">
    <location>
        <begin position="43"/>
        <end position="58"/>
    </location>
</feature>